<accession>A0A8G2M8V2</accession>
<organism evidence="1 2">
    <name type="scientific">Mobiluncus mulieris</name>
    <dbReference type="NCBI Taxonomy" id="2052"/>
    <lineage>
        <taxon>Bacteria</taxon>
        <taxon>Bacillati</taxon>
        <taxon>Actinomycetota</taxon>
        <taxon>Actinomycetes</taxon>
        <taxon>Actinomycetales</taxon>
        <taxon>Actinomycetaceae</taxon>
        <taxon>Mobiluncus</taxon>
    </lineage>
</organism>
<sequence length="67" mass="7223">MWLSLNQYNDLNAVKDNALVDAKTAEVKAAALSAVTNVNAGDVAAKLVESGSGFVWFVSQRDQAYFE</sequence>
<dbReference type="EMBL" id="UGGQ01000008">
    <property type="protein sequence ID" value="STO23205.1"/>
    <property type="molecule type" value="Genomic_DNA"/>
</dbReference>
<protein>
    <submittedName>
        <fullName evidence="1">Uncharacterized protein</fullName>
    </submittedName>
</protein>
<reference evidence="1 2" key="1">
    <citation type="submission" date="2018-06" db="EMBL/GenBank/DDBJ databases">
        <authorList>
            <consortium name="Pathogen Informatics"/>
            <person name="Doyle S."/>
        </authorList>
    </citation>
    <scope>NUCLEOTIDE SEQUENCE [LARGE SCALE GENOMIC DNA]</scope>
    <source>
        <strain evidence="1 2">NCTC11819</strain>
    </source>
</reference>
<name>A0A8G2M8V2_9ACTO</name>
<evidence type="ECO:0000313" key="2">
    <source>
        <dbReference type="Proteomes" id="UP000255284"/>
    </source>
</evidence>
<proteinExistence type="predicted"/>
<evidence type="ECO:0000313" key="1">
    <source>
        <dbReference type="EMBL" id="STO23205.1"/>
    </source>
</evidence>
<comment type="caution">
    <text evidence="1">The sequence shown here is derived from an EMBL/GenBank/DDBJ whole genome shotgun (WGS) entry which is preliminary data.</text>
</comment>
<dbReference type="AlphaFoldDB" id="A0A8G2M8V2"/>
<dbReference type="Proteomes" id="UP000255284">
    <property type="component" value="Unassembled WGS sequence"/>
</dbReference>
<gene>
    <name evidence="1" type="ORF">NCTC11819_02254</name>
</gene>